<reference evidence="5 6" key="1">
    <citation type="submission" date="2017-08" db="EMBL/GenBank/DDBJ databases">
        <title>Draft genome sequences of 64 type strains of genus Staph aureus.</title>
        <authorList>
            <person name="Cole K."/>
            <person name="Golubchik T."/>
            <person name="Russell J."/>
            <person name="Foster D."/>
            <person name="Llewelyn M."/>
            <person name="Wilson D."/>
            <person name="Crook D."/>
            <person name="Paul J."/>
        </authorList>
    </citation>
    <scope>NUCLEOTIDE SEQUENCE [LARGE SCALE GENOMIC DNA]</scope>
    <source>
        <strain evidence="5 6">NCTC 12101</strain>
    </source>
</reference>
<feature type="domain" description="Nitroreductase" evidence="4">
    <location>
        <begin position="8"/>
        <end position="186"/>
    </location>
</feature>
<evidence type="ECO:0000313" key="6">
    <source>
        <dbReference type="Proteomes" id="UP000242470"/>
    </source>
</evidence>
<name>A0AAP8PPD4_9STAP</name>
<dbReference type="EMBL" id="PPQW01000068">
    <property type="protein sequence ID" value="PNZ66318.1"/>
    <property type="molecule type" value="Genomic_DNA"/>
</dbReference>
<dbReference type="InterPro" id="IPR029479">
    <property type="entry name" value="Nitroreductase"/>
</dbReference>
<dbReference type="SUPFAM" id="SSF55469">
    <property type="entry name" value="FMN-dependent nitroreductase-like"/>
    <property type="match status" value="1"/>
</dbReference>
<dbReference type="RefSeq" id="WP_059107097.1">
    <property type="nucleotide sequence ID" value="NZ_AP024589.1"/>
</dbReference>
<dbReference type="PANTHER" id="PTHR43673:SF10">
    <property type="entry name" value="NADH DEHYDROGENASE_NAD(P)H NITROREDUCTASE XCC3605-RELATED"/>
    <property type="match status" value="1"/>
</dbReference>
<evidence type="ECO:0000259" key="4">
    <source>
        <dbReference type="Pfam" id="PF00881"/>
    </source>
</evidence>
<keyword evidence="3" id="KW-0560">Oxidoreductase</keyword>
<dbReference type="CDD" id="cd02137">
    <property type="entry name" value="MhqN-like"/>
    <property type="match status" value="1"/>
</dbReference>
<dbReference type="Pfam" id="PF00881">
    <property type="entry name" value="Nitroreductase"/>
    <property type="match status" value="1"/>
</dbReference>
<dbReference type="PANTHER" id="PTHR43673">
    <property type="entry name" value="NAD(P)H NITROREDUCTASE YDGI-RELATED"/>
    <property type="match status" value="1"/>
</dbReference>
<comment type="cofactor">
    <cofactor evidence="1">
        <name>FMN</name>
        <dbReference type="ChEBI" id="CHEBI:58210"/>
    </cofactor>
</comment>
<accession>A0AAP8PPD4</accession>
<dbReference type="GeneID" id="64981177"/>
<dbReference type="AlphaFoldDB" id="A0AAP8PPD4"/>
<comment type="similarity">
    <text evidence="2">Belongs to the nitroreductase family.</text>
</comment>
<dbReference type="GO" id="GO:0016491">
    <property type="term" value="F:oxidoreductase activity"/>
    <property type="evidence" value="ECO:0007669"/>
    <property type="project" value="UniProtKB-KW"/>
</dbReference>
<dbReference type="InterPro" id="IPR000415">
    <property type="entry name" value="Nitroreductase-like"/>
</dbReference>
<evidence type="ECO:0000256" key="3">
    <source>
        <dbReference type="ARBA" id="ARBA00023002"/>
    </source>
</evidence>
<evidence type="ECO:0000256" key="2">
    <source>
        <dbReference type="ARBA" id="ARBA00007118"/>
    </source>
</evidence>
<dbReference type="Proteomes" id="UP000242470">
    <property type="component" value="Unassembled WGS sequence"/>
</dbReference>
<dbReference type="Gene3D" id="3.40.109.10">
    <property type="entry name" value="NADH Oxidase"/>
    <property type="match status" value="1"/>
</dbReference>
<protein>
    <submittedName>
        <fullName evidence="5">Nitroreductase family protein</fullName>
    </submittedName>
</protein>
<evidence type="ECO:0000256" key="1">
    <source>
        <dbReference type="ARBA" id="ARBA00001917"/>
    </source>
</evidence>
<evidence type="ECO:0000313" key="5">
    <source>
        <dbReference type="EMBL" id="PNZ66318.1"/>
    </source>
</evidence>
<organism evidence="5 6">
    <name type="scientific">Staphylococcus auricularis</name>
    <dbReference type="NCBI Taxonomy" id="29379"/>
    <lineage>
        <taxon>Bacteria</taxon>
        <taxon>Bacillati</taxon>
        <taxon>Bacillota</taxon>
        <taxon>Bacilli</taxon>
        <taxon>Bacillales</taxon>
        <taxon>Staphylococcaceae</taxon>
        <taxon>Staphylococcus</taxon>
    </lineage>
</organism>
<sequence>MAELDDVIVNRRSVKEFDPDYKIPHEEMYEMMEKVVEAPSSINMQPWRFAVVESYEAKEKIRPYVRFNTIQNDTSSAMIIVFGDLECYKEGEYIYNEAVNHGHMPAEVRDQTLPFAVESYKQLTREEMDSIIRVDCGLAAMQLMLVAKEYGYDTNPIGGFEEDQIGEAIGYSYDRYEPMLIVAIGKKAKEPHTSFRMPVDKVVNYL</sequence>
<proteinExistence type="inferred from homology"/>
<gene>
    <name evidence="5" type="ORF">CD158_08980</name>
</gene>
<comment type="caution">
    <text evidence="5">The sequence shown here is derived from an EMBL/GenBank/DDBJ whole genome shotgun (WGS) entry which is preliminary data.</text>
</comment>